<dbReference type="SMART" id="SM00822">
    <property type="entry name" value="PKS_KR"/>
    <property type="match status" value="1"/>
</dbReference>
<dbReference type="PANTHER" id="PTHR43775">
    <property type="entry name" value="FATTY ACID SYNTHASE"/>
    <property type="match status" value="1"/>
</dbReference>
<dbReference type="Gene3D" id="3.40.50.720">
    <property type="entry name" value="NAD(P)-binding Rossmann-like Domain"/>
    <property type="match status" value="1"/>
</dbReference>
<feature type="region of interest" description="C-terminal hotdog fold" evidence="3">
    <location>
        <begin position="731"/>
        <end position="878"/>
    </location>
</feature>
<dbReference type="Proteomes" id="UP000280307">
    <property type="component" value="Unassembled WGS sequence"/>
</dbReference>
<dbReference type="InterPro" id="IPR042104">
    <property type="entry name" value="PKS_dehydratase_sf"/>
</dbReference>
<dbReference type="InterPro" id="IPR050091">
    <property type="entry name" value="PKS_NRPS_Biosynth_Enz"/>
</dbReference>
<protein>
    <submittedName>
        <fullName evidence="5">SDR family NAD(P)-dependent oxidoreductase</fullName>
    </submittedName>
</protein>
<evidence type="ECO:0000313" key="6">
    <source>
        <dbReference type="Proteomes" id="UP000280307"/>
    </source>
</evidence>
<proteinExistence type="predicted"/>
<evidence type="ECO:0000256" key="2">
    <source>
        <dbReference type="ARBA" id="ARBA00022553"/>
    </source>
</evidence>
<keyword evidence="1" id="KW-0596">Phosphopantetheine</keyword>
<dbReference type="Pfam" id="PF14765">
    <property type="entry name" value="PS-DH"/>
    <property type="match status" value="1"/>
</dbReference>
<keyword evidence="2" id="KW-0597">Phosphoprotein</keyword>
<evidence type="ECO:0000256" key="3">
    <source>
        <dbReference type="PROSITE-ProRule" id="PRU01363"/>
    </source>
</evidence>
<name>A0A426TXK6_9CHLR</name>
<dbReference type="InterPro" id="IPR057326">
    <property type="entry name" value="KR_dom"/>
</dbReference>
<dbReference type="InterPro" id="IPR013968">
    <property type="entry name" value="PKS_KR"/>
</dbReference>
<evidence type="ECO:0000313" key="5">
    <source>
        <dbReference type="EMBL" id="RRR70551.1"/>
    </source>
</evidence>
<dbReference type="Pfam" id="PF08659">
    <property type="entry name" value="KR"/>
    <property type="match status" value="1"/>
</dbReference>
<feature type="region of interest" description="N-terminal hotdog fold" evidence="3">
    <location>
        <begin position="583"/>
        <end position="715"/>
    </location>
</feature>
<evidence type="ECO:0000256" key="1">
    <source>
        <dbReference type="ARBA" id="ARBA00022450"/>
    </source>
</evidence>
<feature type="non-terminal residue" evidence="5">
    <location>
        <position position="1"/>
    </location>
</feature>
<dbReference type="PANTHER" id="PTHR43775:SF37">
    <property type="entry name" value="SI:DKEY-61P9.11"/>
    <property type="match status" value="1"/>
</dbReference>
<comment type="caution">
    <text evidence="3">Lacks conserved residue(s) required for the propagation of feature annotation.</text>
</comment>
<dbReference type="PROSITE" id="PS52019">
    <property type="entry name" value="PKS_MFAS_DH"/>
    <property type="match status" value="1"/>
</dbReference>
<organism evidence="5 6">
    <name type="scientific">Candidatus Viridilinea halotolerans</name>
    <dbReference type="NCBI Taxonomy" id="2491704"/>
    <lineage>
        <taxon>Bacteria</taxon>
        <taxon>Bacillati</taxon>
        <taxon>Chloroflexota</taxon>
        <taxon>Chloroflexia</taxon>
        <taxon>Chloroflexales</taxon>
        <taxon>Chloroflexineae</taxon>
        <taxon>Oscillochloridaceae</taxon>
        <taxon>Candidatus Viridilinea</taxon>
    </lineage>
</organism>
<dbReference type="InterPro" id="IPR049900">
    <property type="entry name" value="PKS_mFAS_DH"/>
</dbReference>
<feature type="domain" description="PKS/mFAS DH" evidence="4">
    <location>
        <begin position="583"/>
        <end position="878"/>
    </location>
</feature>
<dbReference type="InterPro" id="IPR049552">
    <property type="entry name" value="PKS_DH_N"/>
</dbReference>
<dbReference type="GO" id="GO:0004312">
    <property type="term" value="F:fatty acid synthase activity"/>
    <property type="evidence" value="ECO:0007669"/>
    <property type="project" value="TreeGrafter"/>
</dbReference>
<reference evidence="5 6" key="1">
    <citation type="submission" date="2018-12" db="EMBL/GenBank/DDBJ databases">
        <title>Genome Sequence of Candidatus Viridilinea halotolerans isolated from saline sulfide-rich spring.</title>
        <authorList>
            <person name="Grouzdev D.S."/>
            <person name="Burganskaya E.I."/>
            <person name="Krutkina M.S."/>
            <person name="Sukhacheva M.V."/>
            <person name="Gorlenko V.M."/>
        </authorList>
    </citation>
    <scope>NUCLEOTIDE SEQUENCE [LARGE SCALE GENOMIC DNA]</scope>
    <source>
        <strain evidence="5">Chok-6</strain>
    </source>
</reference>
<comment type="caution">
    <text evidence="5">The sequence shown here is derived from an EMBL/GenBank/DDBJ whole genome shotgun (WGS) entry which is preliminary data.</text>
</comment>
<dbReference type="InterPro" id="IPR049551">
    <property type="entry name" value="PKS_DH_C"/>
</dbReference>
<dbReference type="AlphaFoldDB" id="A0A426TXK6"/>
<dbReference type="Gene3D" id="3.10.129.110">
    <property type="entry name" value="Polyketide synthase dehydratase"/>
    <property type="match status" value="1"/>
</dbReference>
<evidence type="ECO:0000259" key="4">
    <source>
        <dbReference type="PROSITE" id="PS52019"/>
    </source>
</evidence>
<dbReference type="CDD" id="cd08953">
    <property type="entry name" value="KR_2_SDR_x"/>
    <property type="match status" value="1"/>
</dbReference>
<accession>A0A426TXK6</accession>
<gene>
    <name evidence="5" type="ORF">EI684_13205</name>
</gene>
<dbReference type="InterPro" id="IPR036291">
    <property type="entry name" value="NAD(P)-bd_dom_sf"/>
</dbReference>
<dbReference type="SUPFAM" id="SSF51735">
    <property type="entry name" value="NAD(P)-binding Rossmann-fold domains"/>
    <property type="match status" value="2"/>
</dbReference>
<dbReference type="EMBL" id="RSAS01000512">
    <property type="protein sequence ID" value="RRR70551.1"/>
    <property type="molecule type" value="Genomic_DNA"/>
</dbReference>
<dbReference type="Pfam" id="PF21089">
    <property type="entry name" value="PKS_DH_N"/>
    <property type="match status" value="1"/>
</dbReference>
<dbReference type="GO" id="GO:0006633">
    <property type="term" value="P:fatty acid biosynthetic process"/>
    <property type="evidence" value="ECO:0007669"/>
    <property type="project" value="TreeGrafter"/>
</dbReference>
<sequence>TLRSVIGFVHSHRPDLVAAPPTTDNPPPTTDNAPLITHHSSLVTDTAPRRVVVPVLRPPLALCKATDVALAGGRVLVMLDEDGVGEALVAQLAQQGADVLSVETPSDDAALVALIEQQQANGPLSGIYWLAALAGEPELEELDLAQWRELNRVRVKNLFLATRTILTGQAEDAAPFLVVATRMGGLHGYSEEGALAPLGGAVTGFAKAYKRERPAALVKAVDFAADQASAASADLLIAETLSDPGVVEVGYHDGLRFSVGFAERPAADGQPGMQLNAATVYLVTGAAGGITSAIIADLANAGQGGHFYLLDLTPTPAADDPHIALFRQGRDALKAALIAEAQAKGERPTPVQIERAMLGIERAAAALSAIEAVQQAGGTAHYVSLDLRDGAAVAAVVDALRERHGRLDVLLHAGGIEISRALNEKSPDEFNRVFDIKADGFFSLLRAAKGLPIGATVAFSSVAGRFGNSGQSDYSAANDLLCKLSSSMRRWRPETRAITIDWTAWGGIGMATRGSIPRIMAMAGIDMLPPEVGIPTIRRELTAGATRDEIVVGMRLGVLTAPFATHDGLDLAKVTANLTARERPLLMVGNLRAASLYEGLIAETTLDPTQQPFLYDHQIDGTAVLPGVMGTEGFAQLASLLAPDFHVVRIEHEQLDSPVKFHRNQSRTLTLSACVQPAANGELLAHTELSSTFQPSVAAGQTPPPPVVTVHFRAEVRLSREVAAQPRTEPPSPNASDRVIERNAIYQVYFHGPAYQVLEQVTLSDECAIGLMANDLPAASVPADVEQLVNPRLLELCFQTAGVWEIAQSEQMALPSAFDRLEVYRQLAETAAPSRIYALVTRCATGDGFDARVIDDQGNVYLMLSGYRTAKLPGKATL</sequence>